<name>A0A2S1GTA0_9CAUD</name>
<dbReference type="KEGG" id="vg:54991623"/>
<proteinExistence type="predicted"/>
<dbReference type="Pfam" id="PF25755">
    <property type="entry name" value="Phage_T3_1_05"/>
    <property type="match status" value="1"/>
</dbReference>
<protein>
    <submittedName>
        <fullName evidence="1">Uncharacterized protein</fullName>
    </submittedName>
</protein>
<dbReference type="GeneID" id="54991623"/>
<dbReference type="InterPro" id="IPR058006">
    <property type="entry name" value="1.05"/>
</dbReference>
<accession>A0A2S1GTA0</accession>
<dbReference type="EMBL" id="MH059639">
    <property type="protein sequence ID" value="AWD92625.1"/>
    <property type="molecule type" value="Genomic_DNA"/>
</dbReference>
<sequence length="81" mass="9427">MFNFLKRKTLKAIEFTAVKPNGELIKTEFKLGMGPCGKEVVKLSEHWSDFNFCVTQVTSDGETKEFWYAKHTMVGRFIRTF</sequence>
<reference evidence="2" key="1">
    <citation type="submission" date="2018-03" db="EMBL/GenBank/DDBJ databases">
        <title>Phage therapy in agriculture - a green tech approach to combat plant pathogenic bacteria.</title>
        <authorList>
            <person name="Carstens A.B."/>
            <person name="Djurhuus A.M."/>
            <person name="Hansen L.H."/>
        </authorList>
    </citation>
    <scope>NUCLEOTIDE SEQUENCE [LARGE SCALE GENOMIC DNA]</scope>
</reference>
<evidence type="ECO:0000313" key="2">
    <source>
        <dbReference type="Proteomes" id="UP000246538"/>
    </source>
</evidence>
<organism evidence="1 2">
    <name type="scientific">Dickeya phage Ninurta</name>
    <dbReference type="NCBI Taxonomy" id="2163631"/>
    <lineage>
        <taxon>Viruses</taxon>
        <taxon>Duplodnaviria</taxon>
        <taxon>Heunggongvirae</taxon>
        <taxon>Uroviricota</taxon>
        <taxon>Caudoviricetes</taxon>
        <taxon>Autographivirales</taxon>
        <taxon>Autotranscriptaviridae</taxon>
        <taxon>Studiervirinae</taxon>
        <taxon>Ningirsuvirus</taxon>
        <taxon>Ningirsuvirus ninurta</taxon>
    </lineage>
</organism>
<dbReference type="Proteomes" id="UP000246538">
    <property type="component" value="Segment"/>
</dbReference>
<dbReference type="RefSeq" id="YP_009801114.1">
    <property type="nucleotide sequence ID" value="NC_047964.1"/>
</dbReference>
<keyword evidence="2" id="KW-1185">Reference proteome</keyword>
<evidence type="ECO:0000313" key="1">
    <source>
        <dbReference type="EMBL" id="AWD92625.1"/>
    </source>
</evidence>